<evidence type="ECO:0000313" key="4">
    <source>
        <dbReference type="EMBL" id="KAJ0221631.1"/>
    </source>
</evidence>
<gene>
    <name evidence="4" type="ORF">LSAT_V11C200091620</name>
</gene>
<evidence type="ECO:0000256" key="2">
    <source>
        <dbReference type="RuleBase" id="RU369043"/>
    </source>
</evidence>
<dbReference type="InterPro" id="IPR040217">
    <property type="entry name" value="ACR1-12"/>
</dbReference>
<reference evidence="4 5" key="1">
    <citation type="journal article" date="2017" name="Nat. Commun.">
        <title>Genome assembly with in vitro proximity ligation data and whole-genome triplication in lettuce.</title>
        <authorList>
            <person name="Reyes-Chin-Wo S."/>
            <person name="Wang Z."/>
            <person name="Yang X."/>
            <person name="Kozik A."/>
            <person name="Arikit S."/>
            <person name="Song C."/>
            <person name="Xia L."/>
            <person name="Froenicke L."/>
            <person name="Lavelle D.O."/>
            <person name="Truco M.J."/>
            <person name="Xia R."/>
            <person name="Zhu S."/>
            <person name="Xu C."/>
            <person name="Xu H."/>
            <person name="Xu X."/>
            <person name="Cox K."/>
            <person name="Korf I."/>
            <person name="Meyers B.C."/>
            <person name="Michelmore R.W."/>
        </authorList>
    </citation>
    <scope>NUCLEOTIDE SEQUENCE [LARGE SCALE GENOMIC DNA]</scope>
    <source>
        <strain evidence="5">cv. Salinas</strain>
        <tissue evidence="4">Seedlings</tissue>
    </source>
</reference>
<accession>A0A9R1XQ57</accession>
<dbReference type="PROSITE" id="PS51671">
    <property type="entry name" value="ACT"/>
    <property type="match status" value="1"/>
</dbReference>
<proteinExistence type="predicted"/>
<dbReference type="InterPro" id="IPR045865">
    <property type="entry name" value="ACT-like_dom_sf"/>
</dbReference>
<evidence type="ECO:0000259" key="3">
    <source>
        <dbReference type="PROSITE" id="PS51671"/>
    </source>
</evidence>
<dbReference type="AlphaFoldDB" id="A0A9R1XQ57"/>
<dbReference type="Proteomes" id="UP000235145">
    <property type="component" value="Unassembled WGS sequence"/>
</dbReference>
<dbReference type="Pfam" id="PF01842">
    <property type="entry name" value="ACT"/>
    <property type="match status" value="1"/>
</dbReference>
<dbReference type="PANTHER" id="PTHR31096">
    <property type="entry name" value="ACT DOMAIN-CONTAINING PROTEIN ACR4-RELATED"/>
    <property type="match status" value="1"/>
</dbReference>
<dbReference type="PANTHER" id="PTHR31096:SF55">
    <property type="entry name" value="ACT DOMAIN-CONTAINING PROTEIN ACR6"/>
    <property type="match status" value="1"/>
</dbReference>
<protein>
    <recommendedName>
        <fullName evidence="2">ACT domain-containing protein ACR</fullName>
    </recommendedName>
    <alternativeName>
        <fullName evidence="2">Protein ACT DOMAIN REPEATS</fullName>
    </alternativeName>
</protein>
<keyword evidence="1 2" id="KW-0677">Repeat</keyword>
<comment type="function">
    <text evidence="2">Binds amino acids.</text>
</comment>
<evidence type="ECO:0000256" key="1">
    <source>
        <dbReference type="ARBA" id="ARBA00022737"/>
    </source>
</evidence>
<organism evidence="4 5">
    <name type="scientific">Lactuca sativa</name>
    <name type="common">Garden lettuce</name>
    <dbReference type="NCBI Taxonomy" id="4236"/>
    <lineage>
        <taxon>Eukaryota</taxon>
        <taxon>Viridiplantae</taxon>
        <taxon>Streptophyta</taxon>
        <taxon>Embryophyta</taxon>
        <taxon>Tracheophyta</taxon>
        <taxon>Spermatophyta</taxon>
        <taxon>Magnoliopsida</taxon>
        <taxon>eudicotyledons</taxon>
        <taxon>Gunneridae</taxon>
        <taxon>Pentapetalae</taxon>
        <taxon>asterids</taxon>
        <taxon>campanulids</taxon>
        <taxon>Asterales</taxon>
        <taxon>Asteraceae</taxon>
        <taxon>Cichorioideae</taxon>
        <taxon>Cichorieae</taxon>
        <taxon>Lactucinae</taxon>
        <taxon>Lactuca</taxon>
    </lineage>
</organism>
<comment type="caution">
    <text evidence="4">The sequence shown here is derived from an EMBL/GenBank/DDBJ whole genome shotgun (WGS) entry which is preliminary data.</text>
</comment>
<feature type="domain" description="ACT" evidence="3">
    <location>
        <begin position="32"/>
        <end position="95"/>
    </location>
</feature>
<dbReference type="InterPro" id="IPR002912">
    <property type="entry name" value="ACT_dom"/>
</dbReference>
<evidence type="ECO:0000313" key="5">
    <source>
        <dbReference type="Proteomes" id="UP000235145"/>
    </source>
</evidence>
<keyword evidence="5" id="KW-1185">Reference proteome</keyword>
<dbReference type="Gene3D" id="3.30.70.260">
    <property type="match status" value="1"/>
</dbReference>
<name>A0A9R1XQ57_LACSA</name>
<dbReference type="GO" id="GO:0016597">
    <property type="term" value="F:amino acid binding"/>
    <property type="evidence" value="ECO:0007669"/>
    <property type="project" value="UniProtKB-UniRule"/>
</dbReference>
<dbReference type="SUPFAM" id="SSF55021">
    <property type="entry name" value="ACT-like"/>
    <property type="match status" value="1"/>
</dbReference>
<sequence length="95" mass="10329">MFLSLQVLKSDAFYVPSLTGSVGLKPSEDYTVIELAGIDRPGLLSKVSAVLTNLGCNVVNVEIWTHNVRVAAVVHVTDEKTRNAVVPWCSTLFAR</sequence>
<dbReference type="EMBL" id="NBSK02000002">
    <property type="protein sequence ID" value="KAJ0221631.1"/>
    <property type="molecule type" value="Genomic_DNA"/>
</dbReference>